<reference evidence="2" key="1">
    <citation type="submission" date="2020-11" db="EMBL/GenBank/DDBJ databases">
        <title>Whole-genome analyses of Nonomuraea sp. K274.</title>
        <authorList>
            <person name="Veyisoglu A."/>
        </authorList>
    </citation>
    <scope>NUCLEOTIDE SEQUENCE</scope>
    <source>
        <strain evidence="2">K274</strain>
    </source>
</reference>
<evidence type="ECO:0000259" key="1">
    <source>
        <dbReference type="Pfam" id="PF00149"/>
    </source>
</evidence>
<dbReference type="SUPFAM" id="SSF56300">
    <property type="entry name" value="Metallo-dependent phosphatases"/>
    <property type="match status" value="1"/>
</dbReference>
<organism evidence="2 3">
    <name type="scientific">Nonomuraea cypriaca</name>
    <dbReference type="NCBI Taxonomy" id="1187855"/>
    <lineage>
        <taxon>Bacteria</taxon>
        <taxon>Bacillati</taxon>
        <taxon>Actinomycetota</taxon>
        <taxon>Actinomycetes</taxon>
        <taxon>Streptosporangiales</taxon>
        <taxon>Streptosporangiaceae</taxon>
        <taxon>Nonomuraea</taxon>
    </lineage>
</organism>
<dbReference type="InterPro" id="IPR029052">
    <property type="entry name" value="Metallo-depent_PP-like"/>
</dbReference>
<keyword evidence="3" id="KW-1185">Reference proteome</keyword>
<evidence type="ECO:0000313" key="3">
    <source>
        <dbReference type="Proteomes" id="UP000605361"/>
    </source>
</evidence>
<gene>
    <name evidence="2" type="ORF">ITP53_35495</name>
</gene>
<dbReference type="EMBL" id="JADOGI010000139">
    <property type="protein sequence ID" value="MBF8190921.1"/>
    <property type="molecule type" value="Genomic_DNA"/>
</dbReference>
<dbReference type="CDD" id="cd00838">
    <property type="entry name" value="MPP_superfamily"/>
    <property type="match status" value="1"/>
</dbReference>
<accession>A0A931ADM7</accession>
<dbReference type="InterPro" id="IPR052963">
    <property type="entry name" value="Pantetheine_PDE"/>
</dbReference>
<sequence length="299" mass="34260">MRRGTIDGKTPQRIVKNVINKSKGRLWGISDLHVSHPQNRQVLERLRPESEDDWLLVAGDVAELTPDIEWALTVLKERFATVVWTPGNHELWTLGDDPVQLRGEERYRHLVAMCRRIGVITPEDPYPVWTGSGGPATVAPLFLLYDYSFRPPGVPRQDAVDWARSAGVLCTDEFYLHCHPYPSRDAWCGARVELTERRLAERDPGIPTVLVSHFPLIREPTLVLRHPQFAMWCGTELTHDWHRRFAASVAVYGHLHIPRTSWNDGVRFEEVSLGYPREWLQWTRSGTVLRSVLPAEDPS</sequence>
<comment type="caution">
    <text evidence="2">The sequence shown here is derived from an EMBL/GenBank/DDBJ whole genome shotgun (WGS) entry which is preliminary data.</text>
</comment>
<name>A0A931ADM7_9ACTN</name>
<dbReference type="AlphaFoldDB" id="A0A931ADM7"/>
<dbReference type="InterPro" id="IPR004843">
    <property type="entry name" value="Calcineurin-like_PHP"/>
</dbReference>
<feature type="domain" description="Calcineurin-like phosphoesterase" evidence="1">
    <location>
        <begin position="25"/>
        <end position="258"/>
    </location>
</feature>
<dbReference type="Gene3D" id="3.60.21.10">
    <property type="match status" value="1"/>
</dbReference>
<proteinExistence type="predicted"/>
<dbReference type="Pfam" id="PF00149">
    <property type="entry name" value="Metallophos"/>
    <property type="match status" value="1"/>
</dbReference>
<dbReference type="GO" id="GO:0016787">
    <property type="term" value="F:hydrolase activity"/>
    <property type="evidence" value="ECO:0007669"/>
    <property type="project" value="InterPro"/>
</dbReference>
<protein>
    <submittedName>
        <fullName evidence="2">Metallophosphoesterase</fullName>
    </submittedName>
</protein>
<dbReference type="Proteomes" id="UP000605361">
    <property type="component" value="Unassembled WGS sequence"/>
</dbReference>
<evidence type="ECO:0000313" key="2">
    <source>
        <dbReference type="EMBL" id="MBF8190921.1"/>
    </source>
</evidence>
<dbReference type="PANTHER" id="PTHR36492:SF2">
    <property type="entry name" value="[ACYL-CARRIER-PROTEIN] PHOSPHODIESTERASE PPTH"/>
    <property type="match status" value="1"/>
</dbReference>
<dbReference type="PANTHER" id="PTHR36492">
    <property type="match status" value="1"/>
</dbReference>